<feature type="region of interest" description="Disordered" evidence="1">
    <location>
        <begin position="282"/>
        <end position="345"/>
    </location>
</feature>
<accession>A0AAQ3NSV4</accession>
<sequence length="448" mass="50315">MTGSNIQIIYLEFTDRTIHNLAERSLPSPKETLRDGHSHRLANLKVKHLVGWAWTLKTLQDGHSCRLAGLNRIWTLNTLQDGHSCRLAGLDVKHLAGWAWTLNTLQDGHSYRLAGLDRIWTLNTLQDGHSCRLAGLNVKHLAGWAWTLNTLQDGHSCRLAGLDVKHLTLNTWRDGHSRRLADLDVKHRAGRSFPSSNKSKYSKGPPSPNTLKARNTESGRPTIIALTDKTTSGCFQLYKLGGDDVRYDIWDKWLRRITSGVIIGPTLIIGLTPNLSVRVPLQVPPPSGQSLKITERSRVKESERSRSKKSERSSPSKCQKAGKPRHPANEGLPRENPLPTQIKTLSPSRTRVFDPHLWRLVVLTLHEGARGGLEIDGDDVYVSSAMKKMMLRRRCLLVMVDFMISDSGLNRRRRNSRLGFEGVNHDSGLGFFYRHCREAQVAMAAEDA</sequence>
<feature type="compositionally biased region" description="Polar residues" evidence="1">
    <location>
        <begin position="209"/>
        <end position="219"/>
    </location>
</feature>
<proteinExistence type="predicted"/>
<evidence type="ECO:0000256" key="1">
    <source>
        <dbReference type="SAM" id="MobiDB-lite"/>
    </source>
</evidence>
<dbReference type="EMBL" id="CP144697">
    <property type="protein sequence ID" value="WVZ15821.1"/>
    <property type="molecule type" value="Genomic_DNA"/>
</dbReference>
<organism evidence="2 3">
    <name type="scientific">Vigna mungo</name>
    <name type="common">Black gram</name>
    <name type="synonym">Phaseolus mungo</name>
    <dbReference type="NCBI Taxonomy" id="3915"/>
    <lineage>
        <taxon>Eukaryota</taxon>
        <taxon>Viridiplantae</taxon>
        <taxon>Streptophyta</taxon>
        <taxon>Embryophyta</taxon>
        <taxon>Tracheophyta</taxon>
        <taxon>Spermatophyta</taxon>
        <taxon>Magnoliopsida</taxon>
        <taxon>eudicotyledons</taxon>
        <taxon>Gunneridae</taxon>
        <taxon>Pentapetalae</taxon>
        <taxon>rosids</taxon>
        <taxon>fabids</taxon>
        <taxon>Fabales</taxon>
        <taxon>Fabaceae</taxon>
        <taxon>Papilionoideae</taxon>
        <taxon>50 kb inversion clade</taxon>
        <taxon>NPAAA clade</taxon>
        <taxon>indigoferoid/millettioid clade</taxon>
        <taxon>Phaseoleae</taxon>
        <taxon>Vigna</taxon>
    </lineage>
</organism>
<evidence type="ECO:0000313" key="3">
    <source>
        <dbReference type="Proteomes" id="UP001374535"/>
    </source>
</evidence>
<dbReference type="Proteomes" id="UP001374535">
    <property type="component" value="Chromosome 4"/>
</dbReference>
<feature type="region of interest" description="Disordered" evidence="1">
    <location>
        <begin position="189"/>
        <end position="219"/>
    </location>
</feature>
<evidence type="ECO:0000313" key="2">
    <source>
        <dbReference type="EMBL" id="WVZ15821.1"/>
    </source>
</evidence>
<gene>
    <name evidence="2" type="ORF">V8G54_013387</name>
</gene>
<keyword evidence="3" id="KW-1185">Reference proteome</keyword>
<protein>
    <submittedName>
        <fullName evidence="2">Uncharacterized protein</fullName>
    </submittedName>
</protein>
<dbReference type="AlphaFoldDB" id="A0AAQ3NSV4"/>
<reference evidence="2 3" key="1">
    <citation type="journal article" date="2023" name="Life. Sci Alliance">
        <title>Evolutionary insights into 3D genome organization and epigenetic landscape of Vigna mungo.</title>
        <authorList>
            <person name="Junaid A."/>
            <person name="Singh B."/>
            <person name="Bhatia S."/>
        </authorList>
    </citation>
    <scope>NUCLEOTIDE SEQUENCE [LARGE SCALE GENOMIC DNA]</scope>
    <source>
        <strain evidence="2">Urdbean</strain>
    </source>
</reference>
<name>A0AAQ3NSV4_VIGMU</name>
<feature type="compositionally biased region" description="Basic and acidic residues" evidence="1">
    <location>
        <begin position="293"/>
        <end position="314"/>
    </location>
</feature>